<dbReference type="GO" id="GO:0006313">
    <property type="term" value="P:DNA transposition"/>
    <property type="evidence" value="ECO:0007669"/>
    <property type="project" value="InterPro"/>
</dbReference>
<dbReference type="InterPro" id="IPR003346">
    <property type="entry name" value="Transposase_20"/>
</dbReference>
<dbReference type="GO" id="GO:0004803">
    <property type="term" value="F:transposase activity"/>
    <property type="evidence" value="ECO:0007669"/>
    <property type="project" value="InterPro"/>
</dbReference>
<evidence type="ECO:0000259" key="3">
    <source>
        <dbReference type="Pfam" id="PF02371"/>
    </source>
</evidence>
<feature type="domain" description="Transposase IS110-like N-terminal" evidence="2">
    <location>
        <begin position="4"/>
        <end position="154"/>
    </location>
</feature>
<dbReference type="PANTHER" id="PTHR33055:SF3">
    <property type="entry name" value="PUTATIVE TRANSPOSASE FOR IS117-RELATED"/>
    <property type="match status" value="1"/>
</dbReference>
<dbReference type="EMBL" id="APRS01000023">
    <property type="protein sequence ID" value="ENX04907.1"/>
    <property type="molecule type" value="Genomic_DNA"/>
</dbReference>
<keyword evidence="1" id="KW-0175">Coiled coil</keyword>
<dbReference type="GO" id="GO:0003677">
    <property type="term" value="F:DNA binding"/>
    <property type="evidence" value="ECO:0007669"/>
    <property type="project" value="InterPro"/>
</dbReference>
<sequence>MFYLGIDVAKAKIDCCLIVDNSTSKKKTKTFSNTQDGFEQLQIWLNHHAATSMQTITLMEATSIYHELLAQYLFKAGYQVCVTNPARARYFAQSMSKLNKTDKVDSEVLARFEMTADLHFWQPLPEHIQLLNALLERRAVLYDDLQREKNRLEKANSTFTMEPVLESIHNSITQLNKHIQNIDQQIDNHIDQNPDLKNDKDLLSSIPAIADRTSLLMLSFLRSHTFEKASQAAAFIGLVPIQKQSGSSIRGRSRLSKAGSSKIRAGLYMAAVVATRHNPHIKKMNERLLANGKTKMMAIGAAMRKLVHLCYGVLKHQQPYQANYCINS</sequence>
<dbReference type="Pfam" id="PF01548">
    <property type="entry name" value="DEDD_Tnp_IS110"/>
    <property type="match status" value="1"/>
</dbReference>
<feature type="coiled-coil region" evidence="1">
    <location>
        <begin position="131"/>
        <end position="199"/>
    </location>
</feature>
<dbReference type="PANTHER" id="PTHR33055">
    <property type="entry name" value="TRANSPOSASE FOR INSERTION SEQUENCE ELEMENT IS1111A"/>
    <property type="match status" value="1"/>
</dbReference>
<accession>N9NQF7</accession>
<dbReference type="OrthoDB" id="9795150at2"/>
<organism evidence="4 5">
    <name type="scientific">Acinetobacter variabilis</name>
    <dbReference type="NCBI Taxonomy" id="70346"/>
    <lineage>
        <taxon>Bacteria</taxon>
        <taxon>Pseudomonadati</taxon>
        <taxon>Pseudomonadota</taxon>
        <taxon>Gammaproteobacteria</taxon>
        <taxon>Moraxellales</taxon>
        <taxon>Moraxellaceae</taxon>
        <taxon>Acinetobacter</taxon>
    </lineage>
</organism>
<dbReference type="HOGENOM" id="CLU_036902_5_0_6"/>
<proteinExistence type="predicted"/>
<dbReference type="Proteomes" id="UP000013101">
    <property type="component" value="Unassembled WGS sequence"/>
</dbReference>
<feature type="domain" description="Transposase IS116/IS110/IS902 C-terminal" evidence="3">
    <location>
        <begin position="201"/>
        <end position="283"/>
    </location>
</feature>
<reference evidence="4 5" key="1">
    <citation type="submission" date="2013-02" db="EMBL/GenBank/DDBJ databases">
        <title>The Genome Sequence of Acinetobacter sp. NIPH 2171.</title>
        <authorList>
            <consortium name="The Broad Institute Genome Sequencing Platform"/>
            <consortium name="The Broad Institute Genome Sequencing Center for Infectious Disease"/>
            <person name="Cerqueira G."/>
            <person name="Feldgarden M."/>
            <person name="Courvalin P."/>
            <person name="Perichon B."/>
            <person name="Grillot-Courvalin C."/>
            <person name="Clermont D."/>
            <person name="Rocha E."/>
            <person name="Yoon E.-J."/>
            <person name="Nemec A."/>
            <person name="Walker B."/>
            <person name="Young S.K."/>
            <person name="Zeng Q."/>
            <person name="Gargeya S."/>
            <person name="Fitzgerald M."/>
            <person name="Haas B."/>
            <person name="Abouelleil A."/>
            <person name="Alvarado L."/>
            <person name="Arachchi H.M."/>
            <person name="Berlin A.M."/>
            <person name="Chapman S.B."/>
            <person name="Dewar J."/>
            <person name="Goldberg J."/>
            <person name="Griggs A."/>
            <person name="Gujja S."/>
            <person name="Hansen M."/>
            <person name="Howarth C."/>
            <person name="Imamovic A."/>
            <person name="Larimer J."/>
            <person name="McCowan C."/>
            <person name="Murphy C."/>
            <person name="Neiman D."/>
            <person name="Pearson M."/>
            <person name="Priest M."/>
            <person name="Roberts A."/>
            <person name="Saif S."/>
            <person name="Shea T."/>
            <person name="Sisk P."/>
            <person name="Sykes S."/>
            <person name="Wortman J."/>
            <person name="Nusbaum C."/>
            <person name="Birren B."/>
        </authorList>
    </citation>
    <scope>NUCLEOTIDE SEQUENCE [LARGE SCALE GENOMIC DNA]</scope>
    <source>
        <strain evidence="4 5">NIPH 2171</strain>
    </source>
</reference>
<evidence type="ECO:0000313" key="4">
    <source>
        <dbReference type="EMBL" id="ENX04907.1"/>
    </source>
</evidence>
<dbReference type="AlphaFoldDB" id="N9NQF7"/>
<dbReference type="RefSeq" id="WP_005237648.1">
    <property type="nucleotide sequence ID" value="NZ_CP083659.1"/>
</dbReference>
<dbReference type="PATRIC" id="fig|1217693.3.peg.3281"/>
<evidence type="ECO:0000313" key="5">
    <source>
        <dbReference type="Proteomes" id="UP000013101"/>
    </source>
</evidence>
<dbReference type="NCBIfam" id="NF033542">
    <property type="entry name" value="transpos_IS110"/>
    <property type="match status" value="1"/>
</dbReference>
<evidence type="ECO:0000256" key="1">
    <source>
        <dbReference type="SAM" id="Coils"/>
    </source>
</evidence>
<evidence type="ECO:0000259" key="2">
    <source>
        <dbReference type="Pfam" id="PF01548"/>
    </source>
</evidence>
<comment type="caution">
    <text evidence="4">The sequence shown here is derived from an EMBL/GenBank/DDBJ whole genome shotgun (WGS) entry which is preliminary data.</text>
</comment>
<dbReference type="InterPro" id="IPR047650">
    <property type="entry name" value="Transpos_IS110"/>
</dbReference>
<dbReference type="InterPro" id="IPR002525">
    <property type="entry name" value="Transp_IS110-like_N"/>
</dbReference>
<dbReference type="Pfam" id="PF02371">
    <property type="entry name" value="Transposase_20"/>
    <property type="match status" value="1"/>
</dbReference>
<protein>
    <submittedName>
        <fullName evidence="4">Uncharacterized protein</fullName>
    </submittedName>
</protein>
<name>N9NQF7_9GAMM</name>
<gene>
    <name evidence="4" type="ORF">F897_03393</name>
</gene>